<evidence type="ECO:0000256" key="2">
    <source>
        <dbReference type="ARBA" id="ARBA00022475"/>
    </source>
</evidence>
<dbReference type="PANTHER" id="PTHR40077:SF1">
    <property type="entry name" value="MEMBRANE PROTEIN"/>
    <property type="match status" value="1"/>
</dbReference>
<feature type="transmembrane region" description="Helical" evidence="6">
    <location>
        <begin position="68"/>
        <end position="87"/>
    </location>
</feature>
<evidence type="ECO:0000256" key="6">
    <source>
        <dbReference type="SAM" id="Phobius"/>
    </source>
</evidence>
<evidence type="ECO:0000313" key="8">
    <source>
        <dbReference type="EMBL" id="SDC02831.1"/>
    </source>
</evidence>
<gene>
    <name evidence="8" type="ORF">SAMN04488112_102115</name>
</gene>
<keyword evidence="9" id="KW-1185">Reference proteome</keyword>
<dbReference type="EMBL" id="FMZA01000002">
    <property type="protein sequence ID" value="SDC02831.1"/>
    <property type="molecule type" value="Genomic_DNA"/>
</dbReference>
<comment type="subcellular location">
    <subcellularLocation>
        <location evidence="1">Cell membrane</location>
        <topology evidence="1">Multi-pass membrane protein</topology>
    </subcellularLocation>
</comment>
<dbReference type="Pfam" id="PF12823">
    <property type="entry name" value="DUF3817"/>
    <property type="match status" value="1"/>
</dbReference>
<evidence type="ECO:0000256" key="5">
    <source>
        <dbReference type="ARBA" id="ARBA00023136"/>
    </source>
</evidence>
<dbReference type="Proteomes" id="UP000199387">
    <property type="component" value="Unassembled WGS sequence"/>
</dbReference>
<dbReference type="RefSeq" id="WP_091566052.1">
    <property type="nucleotide sequence ID" value="NZ_FMZA01000002.1"/>
</dbReference>
<evidence type="ECO:0000256" key="1">
    <source>
        <dbReference type="ARBA" id="ARBA00004651"/>
    </source>
</evidence>
<keyword evidence="4 6" id="KW-1133">Transmembrane helix</keyword>
<evidence type="ECO:0000259" key="7">
    <source>
        <dbReference type="Pfam" id="PF12823"/>
    </source>
</evidence>
<evidence type="ECO:0000313" key="9">
    <source>
        <dbReference type="Proteomes" id="UP000199387"/>
    </source>
</evidence>
<evidence type="ECO:0000256" key="4">
    <source>
        <dbReference type="ARBA" id="ARBA00022989"/>
    </source>
</evidence>
<dbReference type="PANTHER" id="PTHR40077">
    <property type="entry name" value="MEMBRANE PROTEIN-RELATED"/>
    <property type="match status" value="1"/>
</dbReference>
<name>A0A1G6I8Q5_9BACL</name>
<keyword evidence="5 6" id="KW-0472">Membrane</keyword>
<dbReference type="GO" id="GO:0005886">
    <property type="term" value="C:plasma membrane"/>
    <property type="evidence" value="ECO:0007669"/>
    <property type="project" value="UniProtKB-SubCell"/>
</dbReference>
<protein>
    <submittedName>
        <fullName evidence="8">Integral membrane protein</fullName>
    </submittedName>
</protein>
<feature type="transmembrane region" description="Helical" evidence="6">
    <location>
        <begin position="6"/>
        <end position="29"/>
    </location>
</feature>
<keyword evidence="3 6" id="KW-0812">Transmembrane</keyword>
<evidence type="ECO:0000256" key="3">
    <source>
        <dbReference type="ARBA" id="ARBA00022692"/>
    </source>
</evidence>
<feature type="transmembrane region" description="Helical" evidence="6">
    <location>
        <begin position="41"/>
        <end position="62"/>
    </location>
</feature>
<feature type="domain" description="DUF3817" evidence="7">
    <location>
        <begin position="6"/>
        <end position="93"/>
    </location>
</feature>
<dbReference type="OrthoDB" id="1121311at2"/>
<dbReference type="InterPro" id="IPR023845">
    <property type="entry name" value="DUF3817_TM"/>
</dbReference>
<sequence>MNTPFGRFRVIGLVEGISYLVLLGVAMPLKYGLDWPMAVTVTGWIHGLLFVIYFAALVHVWFAEKWPLGRVFGAAVASVLPFGPFVFDVRMKRHQTGTSI</sequence>
<proteinExistence type="predicted"/>
<dbReference type="NCBIfam" id="TIGR03954">
    <property type="entry name" value="integ_memb_HG"/>
    <property type="match status" value="1"/>
</dbReference>
<keyword evidence="2" id="KW-1003">Cell membrane</keyword>
<organism evidence="8 9">
    <name type="scientific">Melghirimyces thermohalophilus</name>
    <dbReference type="NCBI Taxonomy" id="1236220"/>
    <lineage>
        <taxon>Bacteria</taxon>
        <taxon>Bacillati</taxon>
        <taxon>Bacillota</taxon>
        <taxon>Bacilli</taxon>
        <taxon>Bacillales</taxon>
        <taxon>Thermoactinomycetaceae</taxon>
        <taxon>Melghirimyces</taxon>
    </lineage>
</organism>
<accession>A0A1G6I8Q5</accession>
<dbReference type="AlphaFoldDB" id="A0A1G6I8Q5"/>
<dbReference type="STRING" id="1236220.SAMN04488112_102115"/>
<reference evidence="8 9" key="1">
    <citation type="submission" date="2016-10" db="EMBL/GenBank/DDBJ databases">
        <authorList>
            <person name="de Groot N.N."/>
        </authorList>
    </citation>
    <scope>NUCLEOTIDE SEQUENCE [LARGE SCALE GENOMIC DNA]</scope>
    <source>
        <strain evidence="8 9">DSM 45514</strain>
    </source>
</reference>